<proteinExistence type="predicted"/>
<keyword evidence="2" id="KW-1185">Reference proteome</keyword>
<protein>
    <submittedName>
        <fullName evidence="1">Uncharacterized protein</fullName>
    </submittedName>
</protein>
<dbReference type="EMBL" id="FTPP01000001">
    <property type="protein sequence ID" value="SIT82637.1"/>
    <property type="molecule type" value="Genomic_DNA"/>
</dbReference>
<accession>A0A1R3WYN3</accession>
<organism evidence="1 2">
    <name type="scientific">Pontibacter indicus</name>
    <dbReference type="NCBI Taxonomy" id="1317125"/>
    <lineage>
        <taxon>Bacteria</taxon>
        <taxon>Pseudomonadati</taxon>
        <taxon>Bacteroidota</taxon>
        <taxon>Cytophagia</taxon>
        <taxon>Cytophagales</taxon>
        <taxon>Hymenobacteraceae</taxon>
        <taxon>Pontibacter</taxon>
    </lineage>
</organism>
<sequence length="42" mass="4955">MSIANFSRNNFLKIQNGSYEIIQNSTYLNTIHYTFFNVVYTS</sequence>
<name>A0A1R3WYN3_9BACT</name>
<dbReference type="AlphaFoldDB" id="A0A1R3WYN3"/>
<gene>
    <name evidence="1" type="ORF">SAMN05444128_1151</name>
</gene>
<evidence type="ECO:0000313" key="1">
    <source>
        <dbReference type="EMBL" id="SIT82637.1"/>
    </source>
</evidence>
<reference evidence="2" key="1">
    <citation type="submission" date="2017-01" db="EMBL/GenBank/DDBJ databases">
        <authorList>
            <person name="Varghese N."/>
            <person name="Submissions S."/>
        </authorList>
    </citation>
    <scope>NUCLEOTIDE SEQUENCE [LARGE SCALE GENOMIC DNA]</scope>
    <source>
        <strain evidence="2">LP100</strain>
    </source>
</reference>
<evidence type="ECO:0000313" key="2">
    <source>
        <dbReference type="Proteomes" id="UP000187181"/>
    </source>
</evidence>
<dbReference type="Proteomes" id="UP000187181">
    <property type="component" value="Unassembled WGS sequence"/>
</dbReference>